<dbReference type="PROSITE" id="PS51059">
    <property type="entry name" value="PARP_CATALYTIC"/>
    <property type="match status" value="1"/>
</dbReference>
<dbReference type="Pfam" id="PF00644">
    <property type="entry name" value="PARP"/>
    <property type="match status" value="1"/>
</dbReference>
<accession>A0AAU9XAE4</accession>
<dbReference type="InterPro" id="IPR051712">
    <property type="entry name" value="ARTD-AVP"/>
</dbReference>
<dbReference type="PANTHER" id="PTHR45740:SF2">
    <property type="entry name" value="POLY [ADP-RIBOSE] POLYMERASE"/>
    <property type="match status" value="1"/>
</dbReference>
<dbReference type="GO" id="GO:1990404">
    <property type="term" value="F:NAD+-protein mono-ADP-ribosyltransferase activity"/>
    <property type="evidence" value="ECO:0007669"/>
    <property type="project" value="TreeGrafter"/>
</dbReference>
<feature type="region of interest" description="Disordered" evidence="2">
    <location>
        <begin position="138"/>
        <end position="159"/>
    </location>
</feature>
<keyword evidence="1" id="KW-0808">Transferase</keyword>
<name>A0AAU9XAE4_9CNID</name>
<evidence type="ECO:0000256" key="2">
    <source>
        <dbReference type="SAM" id="MobiDB-lite"/>
    </source>
</evidence>
<dbReference type="GO" id="GO:0005634">
    <property type="term" value="C:nucleus"/>
    <property type="evidence" value="ECO:0007669"/>
    <property type="project" value="TreeGrafter"/>
</dbReference>
<keyword evidence="1" id="KW-0520">NAD</keyword>
<dbReference type="EMBL" id="CALNXJ010000035">
    <property type="protein sequence ID" value="CAH3141662.1"/>
    <property type="molecule type" value="Genomic_DNA"/>
</dbReference>
<gene>
    <name evidence="4" type="ORF">PMEA_00019493</name>
</gene>
<organism evidence="4 5">
    <name type="scientific">Pocillopora meandrina</name>
    <dbReference type="NCBI Taxonomy" id="46732"/>
    <lineage>
        <taxon>Eukaryota</taxon>
        <taxon>Metazoa</taxon>
        <taxon>Cnidaria</taxon>
        <taxon>Anthozoa</taxon>
        <taxon>Hexacorallia</taxon>
        <taxon>Scleractinia</taxon>
        <taxon>Astrocoeniina</taxon>
        <taxon>Pocilloporidae</taxon>
        <taxon>Pocillopora</taxon>
    </lineage>
</organism>
<feature type="region of interest" description="Disordered" evidence="2">
    <location>
        <begin position="236"/>
        <end position="267"/>
    </location>
</feature>
<protein>
    <recommendedName>
        <fullName evidence="1">Poly [ADP-ribose] polymerase</fullName>
        <shortName evidence="1">PARP</shortName>
        <ecNumber evidence="1">2.4.2.-</ecNumber>
    </recommendedName>
</protein>
<comment type="caution">
    <text evidence="4">The sequence shown here is derived from an EMBL/GenBank/DDBJ whole genome shotgun (WGS) entry which is preliminary data.</text>
</comment>
<dbReference type="AlphaFoldDB" id="A0AAU9XAE4"/>
<dbReference type="Proteomes" id="UP001159428">
    <property type="component" value="Unassembled WGS sequence"/>
</dbReference>
<evidence type="ECO:0000259" key="3">
    <source>
        <dbReference type="PROSITE" id="PS51059"/>
    </source>
</evidence>
<dbReference type="Gene3D" id="3.90.228.10">
    <property type="match status" value="1"/>
</dbReference>
<dbReference type="InterPro" id="IPR004170">
    <property type="entry name" value="WWE_dom"/>
</dbReference>
<keyword evidence="1" id="KW-0328">Glycosyltransferase</keyword>
<reference evidence="4 5" key="1">
    <citation type="submission" date="2022-05" db="EMBL/GenBank/DDBJ databases">
        <authorList>
            <consortium name="Genoscope - CEA"/>
            <person name="William W."/>
        </authorList>
    </citation>
    <scope>NUCLEOTIDE SEQUENCE [LARGE SCALE GENOMIC DNA]</scope>
</reference>
<dbReference type="GO" id="GO:0003950">
    <property type="term" value="F:NAD+ poly-ADP-ribosyltransferase activity"/>
    <property type="evidence" value="ECO:0007669"/>
    <property type="project" value="UniProtKB-UniRule"/>
</dbReference>
<feature type="compositionally biased region" description="Polar residues" evidence="2">
    <location>
        <begin position="237"/>
        <end position="255"/>
    </location>
</feature>
<dbReference type="SUPFAM" id="SSF56399">
    <property type="entry name" value="ADP-ribosylation"/>
    <property type="match status" value="1"/>
</dbReference>
<evidence type="ECO:0000313" key="4">
    <source>
        <dbReference type="EMBL" id="CAH3141662.1"/>
    </source>
</evidence>
<dbReference type="InterPro" id="IPR012317">
    <property type="entry name" value="Poly(ADP-ribose)pol_cat_dom"/>
</dbReference>
<dbReference type="Pfam" id="PF02825">
    <property type="entry name" value="WWE"/>
    <property type="match status" value="1"/>
</dbReference>
<feature type="domain" description="PARP catalytic" evidence="3">
    <location>
        <begin position="464"/>
        <end position="664"/>
    </location>
</feature>
<dbReference type="EC" id="2.4.2.-" evidence="1"/>
<sequence>MNNTSSDLKSGYKFEDDLACLTEMFPCVDGKVLRNYLEIFSDQANYLSVIIDMLLQGDNIVGSNPAQNSTQKKSSTKLKTVVKGENSSCSAEAGTLELSRKKLQRRDSSGSETDSLPVMLGEDEIDVNTNVLSNNESESFTTCSKNSDKKGVRSITSSKCTSDDNDCDIAFVKCVASPTRQPFQRTRNCISISGTTSPSQHKGICIRYKGGVLHPSMNKPKKLQIVEIDADEKNCAGKSNTQSLSNRDQSKTGQSPGRKRQSIVKPSCTKTSTVVQCVEPSDSSKDVQTVEEIRSSKEGLSVSASLNDLEILKKVFPDADPTQITLLLEKYANEPNKVAMVGKELGDKPDAQAQQLKRKVPLPRVTWFWESDDNKLVPFTDSECNVLEKEFLNCKSDHSEVASDRVTGIKLPGSTKSVKVNFLNMTMACNSNGTKSHIFRVPEGNEENKAISGKRLIPQEALTVPSDWQQQSNGAELVRVRPGSAEWDHVQGSLKRSLKKAKVVDIQRVQNKWLYRKYAIQRHLMKEKNGSASINEKELFHGTRETSPEAIWRGEDGFDMRYSADGLWGRGTYFACEASYSHHGFVYQDAQTQHFQLFLAHVLTGDSISLPPDRSLKMPPLKAGSNIRYDSINGVSNNCNVYILYKLDIAYPAYLITYTMTNNR</sequence>
<proteinExistence type="predicted"/>
<evidence type="ECO:0000313" key="5">
    <source>
        <dbReference type="Proteomes" id="UP001159428"/>
    </source>
</evidence>
<evidence type="ECO:0000256" key="1">
    <source>
        <dbReference type="RuleBase" id="RU362114"/>
    </source>
</evidence>
<dbReference type="PANTHER" id="PTHR45740">
    <property type="entry name" value="POLY [ADP-RIBOSE] POLYMERASE"/>
    <property type="match status" value="1"/>
</dbReference>
<keyword evidence="5" id="KW-1185">Reference proteome</keyword>